<keyword evidence="2 4" id="KW-0689">Ribosomal protein</keyword>
<keyword evidence="3 4" id="KW-0687">Ribonucleoprotein</keyword>
<evidence type="ECO:0000256" key="4">
    <source>
        <dbReference type="HAMAP-Rule" id="MF_01366"/>
    </source>
</evidence>
<comment type="subunit">
    <text evidence="4">Part of the 50S ribosomal subunit.</text>
</comment>
<comment type="function">
    <text evidence="4">This protein is one of the early assembly proteins of the 50S ribosomal subunit, although it is not seen to bind rRNA by itself. It is important during the early stages of 50S assembly.</text>
</comment>
<dbReference type="NCBIfam" id="TIGR01066">
    <property type="entry name" value="rplM_bact"/>
    <property type="match status" value="1"/>
</dbReference>
<dbReference type="AlphaFoldDB" id="A0A1J5AYM6"/>
<dbReference type="EMBL" id="MNXQ01000030">
    <property type="protein sequence ID" value="OIP03633.1"/>
    <property type="molecule type" value="Genomic_DNA"/>
</dbReference>
<name>A0A1J5AYM6_9BACT</name>
<dbReference type="Gene3D" id="3.90.1180.10">
    <property type="entry name" value="Ribosomal protein L13"/>
    <property type="match status" value="1"/>
</dbReference>
<dbReference type="CDD" id="cd00392">
    <property type="entry name" value="Ribosomal_L13"/>
    <property type="match status" value="1"/>
</dbReference>
<dbReference type="PIRSF" id="PIRSF002181">
    <property type="entry name" value="Ribosomal_L13"/>
    <property type="match status" value="1"/>
</dbReference>
<evidence type="ECO:0000313" key="6">
    <source>
        <dbReference type="Proteomes" id="UP000183605"/>
    </source>
</evidence>
<dbReference type="InterPro" id="IPR005822">
    <property type="entry name" value="Ribosomal_uL13"/>
</dbReference>
<dbReference type="Proteomes" id="UP000183605">
    <property type="component" value="Unassembled WGS sequence"/>
</dbReference>
<organism evidence="5 6">
    <name type="scientific">Candidatus Beckwithbacteria bacterium CG2_30_44_31</name>
    <dbReference type="NCBI Taxonomy" id="1805035"/>
    <lineage>
        <taxon>Bacteria</taxon>
        <taxon>Candidatus Beckwithiibacteriota</taxon>
    </lineage>
</organism>
<dbReference type="SUPFAM" id="SSF52161">
    <property type="entry name" value="Ribosomal protein L13"/>
    <property type="match status" value="1"/>
</dbReference>
<comment type="caution">
    <text evidence="5">The sequence shown here is derived from an EMBL/GenBank/DDBJ whole genome shotgun (WGS) entry which is preliminary data.</text>
</comment>
<dbReference type="HAMAP" id="MF_01366">
    <property type="entry name" value="Ribosomal_uL13"/>
    <property type="match status" value="1"/>
</dbReference>
<dbReference type="PANTHER" id="PTHR11545:SF2">
    <property type="entry name" value="LARGE RIBOSOMAL SUBUNIT PROTEIN UL13M"/>
    <property type="match status" value="1"/>
</dbReference>
<protein>
    <recommendedName>
        <fullName evidence="4">Large ribosomal subunit protein uL13</fullName>
    </recommendedName>
</protein>
<evidence type="ECO:0000256" key="1">
    <source>
        <dbReference type="ARBA" id="ARBA00006227"/>
    </source>
</evidence>
<evidence type="ECO:0000256" key="2">
    <source>
        <dbReference type="ARBA" id="ARBA00022980"/>
    </source>
</evidence>
<dbReference type="Pfam" id="PF00572">
    <property type="entry name" value="Ribosomal_L13"/>
    <property type="match status" value="1"/>
</dbReference>
<evidence type="ECO:0000313" key="5">
    <source>
        <dbReference type="EMBL" id="OIP03633.1"/>
    </source>
</evidence>
<dbReference type="GO" id="GO:0006412">
    <property type="term" value="P:translation"/>
    <property type="evidence" value="ECO:0007669"/>
    <property type="project" value="UniProtKB-UniRule"/>
</dbReference>
<dbReference type="GO" id="GO:0017148">
    <property type="term" value="P:negative regulation of translation"/>
    <property type="evidence" value="ECO:0007669"/>
    <property type="project" value="TreeGrafter"/>
</dbReference>
<dbReference type="InterPro" id="IPR005823">
    <property type="entry name" value="Ribosomal_uL13_bac-type"/>
</dbReference>
<dbReference type="PANTHER" id="PTHR11545">
    <property type="entry name" value="RIBOSOMAL PROTEIN L13"/>
    <property type="match status" value="1"/>
</dbReference>
<sequence>MTTYATKLSDIKRAWHLFDAKNQVLGRLATQVAVKLIGKHKPYFTPHLDCGDYVVIVNSDQVAVTGRKKDQKSYYRHSNYPGGFKSITIGEQLKKDSRQALKLTISKMLPKNKLRDPRLARLKIFKNDQHPYQDKIQKA</sequence>
<dbReference type="GO" id="GO:0005840">
    <property type="term" value="C:ribosome"/>
    <property type="evidence" value="ECO:0007669"/>
    <property type="project" value="UniProtKB-KW"/>
</dbReference>
<gene>
    <name evidence="4" type="primary">rplM</name>
    <name evidence="5" type="ORF">AUK18_01590</name>
</gene>
<dbReference type="InterPro" id="IPR036899">
    <property type="entry name" value="Ribosomal_uL13_sf"/>
</dbReference>
<accession>A0A1J5AYM6</accession>
<dbReference type="GO" id="GO:1990904">
    <property type="term" value="C:ribonucleoprotein complex"/>
    <property type="evidence" value="ECO:0007669"/>
    <property type="project" value="UniProtKB-KW"/>
</dbReference>
<proteinExistence type="inferred from homology"/>
<reference evidence="5 6" key="1">
    <citation type="journal article" date="2016" name="Environ. Microbiol.">
        <title>Genomic resolution of a cold subsurface aquifer community provides metabolic insights for novel microbes adapted to high CO concentrations.</title>
        <authorList>
            <person name="Probst A.J."/>
            <person name="Castelle C.J."/>
            <person name="Singh A."/>
            <person name="Brown C.T."/>
            <person name="Anantharaman K."/>
            <person name="Sharon I."/>
            <person name="Hug L.A."/>
            <person name="Burstein D."/>
            <person name="Emerson J.B."/>
            <person name="Thomas B.C."/>
            <person name="Banfield J.F."/>
        </authorList>
    </citation>
    <scope>NUCLEOTIDE SEQUENCE [LARGE SCALE GENOMIC DNA]</scope>
    <source>
        <strain evidence="5">CG2_30_44_31</strain>
    </source>
</reference>
<dbReference type="GO" id="GO:0003735">
    <property type="term" value="F:structural constituent of ribosome"/>
    <property type="evidence" value="ECO:0007669"/>
    <property type="project" value="InterPro"/>
</dbReference>
<dbReference type="GO" id="GO:0003729">
    <property type="term" value="F:mRNA binding"/>
    <property type="evidence" value="ECO:0007669"/>
    <property type="project" value="TreeGrafter"/>
</dbReference>
<comment type="similarity">
    <text evidence="1 4">Belongs to the universal ribosomal protein uL13 family.</text>
</comment>
<evidence type="ECO:0000256" key="3">
    <source>
        <dbReference type="ARBA" id="ARBA00023274"/>
    </source>
</evidence>